<evidence type="ECO:0000256" key="2">
    <source>
        <dbReference type="ARBA" id="ARBA00007362"/>
    </source>
</evidence>
<feature type="transmembrane region" description="Helical" evidence="6">
    <location>
        <begin position="27"/>
        <end position="49"/>
    </location>
</feature>
<evidence type="ECO:0000313" key="8">
    <source>
        <dbReference type="EMBL" id="MBH5328061.1"/>
    </source>
</evidence>
<name>A0ABS0N6W2_9NEIS</name>
<organism evidence="8 9">
    <name type="scientific">Eikenella glucosivorans</name>
    <dbReference type="NCBI Taxonomy" id="2766967"/>
    <lineage>
        <taxon>Bacteria</taxon>
        <taxon>Pseudomonadati</taxon>
        <taxon>Pseudomonadota</taxon>
        <taxon>Betaproteobacteria</taxon>
        <taxon>Neisseriales</taxon>
        <taxon>Neisseriaceae</taxon>
        <taxon>Eikenella</taxon>
    </lineage>
</organism>
<evidence type="ECO:0000256" key="5">
    <source>
        <dbReference type="ARBA" id="ARBA00023136"/>
    </source>
</evidence>
<feature type="domain" description="EamA" evidence="7">
    <location>
        <begin position="142"/>
        <end position="274"/>
    </location>
</feature>
<dbReference type="Gene3D" id="1.10.3730.20">
    <property type="match status" value="1"/>
</dbReference>
<dbReference type="Pfam" id="PF00892">
    <property type="entry name" value="EamA"/>
    <property type="match status" value="2"/>
</dbReference>
<feature type="transmembrane region" description="Helical" evidence="6">
    <location>
        <begin position="170"/>
        <end position="188"/>
    </location>
</feature>
<dbReference type="EMBL" id="JACSGR010000001">
    <property type="protein sequence ID" value="MBH5328061.1"/>
    <property type="molecule type" value="Genomic_DNA"/>
</dbReference>
<dbReference type="InterPro" id="IPR000620">
    <property type="entry name" value="EamA_dom"/>
</dbReference>
<evidence type="ECO:0000259" key="7">
    <source>
        <dbReference type="Pfam" id="PF00892"/>
    </source>
</evidence>
<keyword evidence="4 6" id="KW-1133">Transmembrane helix</keyword>
<accession>A0ABS0N6W2</accession>
<comment type="similarity">
    <text evidence="2">Belongs to the EamA transporter family.</text>
</comment>
<feature type="transmembrane region" description="Helical" evidence="6">
    <location>
        <begin position="85"/>
        <end position="107"/>
    </location>
</feature>
<dbReference type="InterPro" id="IPR050638">
    <property type="entry name" value="AA-Vitamin_Transporters"/>
</dbReference>
<feature type="transmembrane region" description="Helical" evidence="6">
    <location>
        <begin position="234"/>
        <end position="254"/>
    </location>
</feature>
<dbReference type="InterPro" id="IPR037185">
    <property type="entry name" value="EmrE-like"/>
</dbReference>
<evidence type="ECO:0000256" key="3">
    <source>
        <dbReference type="ARBA" id="ARBA00022692"/>
    </source>
</evidence>
<feature type="transmembrane region" description="Helical" evidence="6">
    <location>
        <begin position="114"/>
        <end position="133"/>
    </location>
</feature>
<feature type="transmembrane region" description="Helical" evidence="6">
    <location>
        <begin position="260"/>
        <end position="279"/>
    </location>
</feature>
<proteinExistence type="inferred from homology"/>
<keyword evidence="9" id="KW-1185">Reference proteome</keyword>
<dbReference type="RefSeq" id="WP_197902338.1">
    <property type="nucleotide sequence ID" value="NZ_JACSGR010000001.1"/>
</dbReference>
<feature type="transmembrane region" description="Helical" evidence="6">
    <location>
        <begin position="61"/>
        <end position="79"/>
    </location>
</feature>
<feature type="domain" description="EamA" evidence="7">
    <location>
        <begin position="3"/>
        <end position="130"/>
    </location>
</feature>
<feature type="transmembrane region" description="Helical" evidence="6">
    <location>
        <begin position="200"/>
        <end position="222"/>
    </location>
</feature>
<keyword evidence="5 6" id="KW-0472">Membrane</keyword>
<gene>
    <name evidence="8" type="ORF">H9Q10_00015</name>
</gene>
<sequence>MFYQIMALLLWSSSFIAAKYVYTMMEPPLMLLCRLLIAALLVLPMALRFGRGLAWRQWRRLMWLSFWNFVVVLSLQFWGLKYTSAASASTIIGLDPLLMVFIGHFFFRDRARWYHWLCGLLAFIGVALLIAGGGEGGEISLLGCALVLAGGVVFCAVLRPMQRMVGEIGSPAFTSLSMVLAPLLYLPVGLLSVGRAEVAWNVPGVLGLLYLGVCCSWLAYALWNRGMKTVSANVSGILSALEPIFGALLAVLILGERISALSWLGIVLVVGATAAAVLLPRLLARRRLDGAG</sequence>
<dbReference type="Proteomes" id="UP000768471">
    <property type="component" value="Unassembled WGS sequence"/>
</dbReference>
<comment type="subcellular location">
    <subcellularLocation>
        <location evidence="1">Membrane</location>
        <topology evidence="1">Multi-pass membrane protein</topology>
    </subcellularLocation>
</comment>
<evidence type="ECO:0000256" key="6">
    <source>
        <dbReference type="SAM" id="Phobius"/>
    </source>
</evidence>
<keyword evidence="3 6" id="KW-0812">Transmembrane</keyword>
<evidence type="ECO:0000256" key="4">
    <source>
        <dbReference type="ARBA" id="ARBA00022989"/>
    </source>
</evidence>
<comment type="caution">
    <text evidence="8">The sequence shown here is derived from an EMBL/GenBank/DDBJ whole genome shotgun (WGS) entry which is preliminary data.</text>
</comment>
<evidence type="ECO:0000313" key="9">
    <source>
        <dbReference type="Proteomes" id="UP000768471"/>
    </source>
</evidence>
<dbReference type="SUPFAM" id="SSF103481">
    <property type="entry name" value="Multidrug resistance efflux transporter EmrE"/>
    <property type="match status" value="2"/>
</dbReference>
<protein>
    <submittedName>
        <fullName evidence="8">DMT family transporter</fullName>
    </submittedName>
</protein>
<evidence type="ECO:0000256" key="1">
    <source>
        <dbReference type="ARBA" id="ARBA00004141"/>
    </source>
</evidence>
<dbReference type="PANTHER" id="PTHR32322:SF2">
    <property type="entry name" value="EAMA DOMAIN-CONTAINING PROTEIN"/>
    <property type="match status" value="1"/>
</dbReference>
<dbReference type="PANTHER" id="PTHR32322">
    <property type="entry name" value="INNER MEMBRANE TRANSPORTER"/>
    <property type="match status" value="1"/>
</dbReference>
<feature type="transmembrane region" description="Helical" evidence="6">
    <location>
        <begin position="139"/>
        <end position="158"/>
    </location>
</feature>
<reference evidence="8 9" key="1">
    <citation type="submission" date="2020-09" db="EMBL/GenBank/DDBJ databases">
        <title>Eikenella S3660 sp. nov., isolated from a throat swab.</title>
        <authorList>
            <person name="Buhl M."/>
        </authorList>
    </citation>
    <scope>NUCLEOTIDE SEQUENCE [LARGE SCALE GENOMIC DNA]</scope>
    <source>
        <strain evidence="8 9">S3360</strain>
    </source>
</reference>